<comment type="similarity">
    <text evidence="2 9">Belongs to the anamorsin family.</text>
</comment>
<dbReference type="GO" id="GO:0005758">
    <property type="term" value="C:mitochondrial intermembrane space"/>
    <property type="evidence" value="ECO:0007669"/>
    <property type="project" value="UniProtKB-SubCell"/>
</dbReference>
<dbReference type="OMA" id="CEPAVRG"/>
<sequence>MAPSAVFISPLPSQDQHKLAAAPMKGPALAIGCPATAQDGKYQSLISSLEQTRQVEKQMVDRLLDRAAVLNPSSLTSIYVALSPPEYDALAPRLSELLSQLFLGLEPLGTIHILHLSSALPGLPSELTLAGFDILSTLTDGAIIAQKPAHSAGTSVPLKSPVALPLRRKTDPDRKASKKALWTLNAPSTPPIDPESLLTPADRERPAACEPFKKGAPRRKRACKGCTCGLAELEAEELAQSKVVLLDGAESGQTLEVSQSEKARLLAAAAAAPKATSSCGSCYLGDAFRCSSCPYRGLPAFKPGEKVEIDFGMDDL</sequence>
<comment type="subcellular location">
    <subcellularLocation>
        <location evidence="9">Cytoplasm</location>
    </subcellularLocation>
    <subcellularLocation>
        <location evidence="9">Mitochondrion intermembrane space</location>
    </subcellularLocation>
</comment>
<keyword evidence="3 9" id="KW-0004">4Fe-4S</keyword>
<feature type="region of interest" description="Fe-S binding site B" evidence="9">
    <location>
        <begin position="279"/>
        <end position="293"/>
    </location>
</feature>
<dbReference type="AlphaFoldDB" id="A0A1C7M0R7"/>
<feature type="binding site" evidence="9">
    <location>
        <position position="223"/>
    </location>
    <ligand>
        <name>[2Fe-2S] cluster</name>
        <dbReference type="ChEBI" id="CHEBI:190135"/>
    </ligand>
</feature>
<reference evidence="12 13" key="1">
    <citation type="submission" date="2016-03" db="EMBL/GenBank/DDBJ databases">
        <title>Whole genome sequencing of Grifola frondosa 9006-11.</title>
        <authorList>
            <person name="Min B."/>
            <person name="Park H."/>
            <person name="Kim J.-G."/>
            <person name="Cho H."/>
            <person name="Oh Y.-L."/>
            <person name="Kong W.-S."/>
            <person name="Choi I.-G."/>
        </authorList>
    </citation>
    <scope>NUCLEOTIDE SEQUENCE [LARGE SCALE GENOMIC DNA]</scope>
    <source>
        <strain evidence="12 13">9006-11</strain>
    </source>
</reference>
<accession>A0A1C7M0R7</accession>
<feature type="binding site" evidence="9">
    <location>
        <position position="282"/>
    </location>
    <ligand>
        <name>[4Fe-4S] cluster</name>
        <dbReference type="ChEBI" id="CHEBI:49883"/>
    </ligand>
</feature>
<evidence type="ECO:0000256" key="5">
    <source>
        <dbReference type="ARBA" id="ARBA00022723"/>
    </source>
</evidence>
<comment type="domain">
    <text evidence="9">The N-terminal domain has structural similarity with S-adenosyl-L-methionine-dependent methyltransferases, but does not bind S-adenosyl-L-methionine. It is required for correct assembly of the 2 Fe-S clusters.</text>
</comment>
<dbReference type="GO" id="GO:0016226">
    <property type="term" value="P:iron-sulfur cluster assembly"/>
    <property type="evidence" value="ECO:0007669"/>
    <property type="project" value="UniProtKB-UniRule"/>
</dbReference>
<evidence type="ECO:0000256" key="1">
    <source>
        <dbReference type="ARBA" id="ARBA00001966"/>
    </source>
</evidence>
<dbReference type="PANTHER" id="PTHR13273:SF14">
    <property type="entry name" value="ANAMORSIN"/>
    <property type="match status" value="1"/>
</dbReference>
<keyword evidence="8 9" id="KW-0496">Mitochondrion</keyword>
<comment type="caution">
    <text evidence="9">Lacks conserved residue(s) required for the propagation of feature annotation.</text>
</comment>
<evidence type="ECO:0000256" key="3">
    <source>
        <dbReference type="ARBA" id="ARBA00022485"/>
    </source>
</evidence>
<feature type="domain" description="Anamorsin C-terminal" evidence="11">
    <location>
        <begin position="206"/>
        <end position="309"/>
    </location>
</feature>
<evidence type="ECO:0000259" key="11">
    <source>
        <dbReference type="Pfam" id="PF05093"/>
    </source>
</evidence>
<feature type="binding site" evidence="9">
    <location>
        <position position="228"/>
    </location>
    <ligand>
        <name>[2Fe-2S] cluster</name>
        <dbReference type="ChEBI" id="CHEBI:190135"/>
    </ligand>
</feature>
<dbReference type="GO" id="GO:0051539">
    <property type="term" value="F:4 iron, 4 sulfur cluster binding"/>
    <property type="evidence" value="ECO:0007669"/>
    <property type="project" value="UniProtKB-KW"/>
</dbReference>
<evidence type="ECO:0000256" key="4">
    <source>
        <dbReference type="ARBA" id="ARBA00022490"/>
    </source>
</evidence>
<dbReference type="GO" id="GO:0009055">
    <property type="term" value="F:electron transfer activity"/>
    <property type="evidence" value="ECO:0007669"/>
    <property type="project" value="UniProtKB-UniRule"/>
</dbReference>
<dbReference type="InterPro" id="IPR007785">
    <property type="entry name" value="Anamorsin"/>
</dbReference>
<protein>
    <submittedName>
        <fullName evidence="12">Fe-S cluster assembly protein DRE2</fullName>
    </submittedName>
</protein>
<evidence type="ECO:0000256" key="9">
    <source>
        <dbReference type="HAMAP-Rule" id="MF_03115"/>
    </source>
</evidence>
<keyword evidence="7 9" id="KW-0411">Iron-sulfur</keyword>
<dbReference type="InterPro" id="IPR046408">
    <property type="entry name" value="CIAPIN1"/>
</dbReference>
<comment type="domain">
    <text evidence="9">The C-terminal domain binds 2 Fe-S clusters but is otherwise mostly in an intrinsically disordered conformation.</text>
</comment>
<dbReference type="STRING" id="5627.A0A1C7M0R7"/>
<evidence type="ECO:0000256" key="7">
    <source>
        <dbReference type="ARBA" id="ARBA00023014"/>
    </source>
</evidence>
<evidence type="ECO:0000256" key="8">
    <source>
        <dbReference type="ARBA" id="ARBA00023128"/>
    </source>
</evidence>
<dbReference type="OrthoDB" id="311633at2759"/>
<comment type="caution">
    <text evidence="12">The sequence shown here is derived from an EMBL/GenBank/DDBJ whole genome shotgun (WGS) entry which is preliminary data.</text>
</comment>
<feature type="binding site" evidence="9">
    <location>
        <position position="290"/>
    </location>
    <ligand>
        <name>[4Fe-4S] cluster</name>
        <dbReference type="ChEBI" id="CHEBI:49883"/>
    </ligand>
</feature>
<evidence type="ECO:0000256" key="6">
    <source>
        <dbReference type="ARBA" id="ARBA00023004"/>
    </source>
</evidence>
<comment type="domain">
    <text evidence="9">The twin Cx2C motifs are involved in the recognition by the mitochondrial MIA40-ERV1 disulfide relay system. The formation of 2 disulfide bonds in the Cx2C motifs through dithiol/disulfide exchange reactions effectively traps the protein in the mitochondrial intermembrane space.</text>
</comment>
<dbReference type="Pfam" id="PF05093">
    <property type="entry name" value="CIAPIN1"/>
    <property type="match status" value="1"/>
</dbReference>
<dbReference type="EMBL" id="LUGG01000014">
    <property type="protein sequence ID" value="OBZ70006.1"/>
    <property type="molecule type" value="Genomic_DNA"/>
</dbReference>
<keyword evidence="6 9" id="KW-0408">Iron</keyword>
<feature type="binding site" evidence="9">
    <location>
        <position position="226"/>
    </location>
    <ligand>
        <name>[2Fe-2S] cluster</name>
        <dbReference type="ChEBI" id="CHEBI:190135"/>
    </ligand>
</feature>
<comment type="cofactor">
    <cofactor evidence="9">
        <name>[2Fe-2S] cluster</name>
        <dbReference type="ChEBI" id="CHEBI:190135"/>
    </cofactor>
</comment>
<dbReference type="GO" id="GO:0051537">
    <property type="term" value="F:2 iron, 2 sulfur cluster binding"/>
    <property type="evidence" value="ECO:0007669"/>
    <property type="project" value="UniProtKB-UniRule"/>
</dbReference>
<dbReference type="PANTHER" id="PTHR13273">
    <property type="entry name" value="ANAMORSIN"/>
    <property type="match status" value="1"/>
</dbReference>
<evidence type="ECO:0000313" key="12">
    <source>
        <dbReference type="EMBL" id="OBZ70006.1"/>
    </source>
</evidence>
<keyword evidence="13" id="KW-1185">Reference proteome</keyword>
<feature type="binding site" evidence="9">
    <location>
        <position position="209"/>
    </location>
    <ligand>
        <name>[2Fe-2S] cluster</name>
        <dbReference type="ChEBI" id="CHEBI:190135"/>
    </ligand>
</feature>
<comment type="cofactor">
    <cofactor evidence="1 9">
        <name>[4Fe-4S] cluster</name>
        <dbReference type="ChEBI" id="CHEBI:49883"/>
    </cofactor>
</comment>
<dbReference type="GO" id="GO:0046872">
    <property type="term" value="F:metal ion binding"/>
    <property type="evidence" value="ECO:0007669"/>
    <property type="project" value="UniProtKB-KW"/>
</dbReference>
<feature type="binding site" evidence="9">
    <location>
        <position position="279"/>
    </location>
    <ligand>
        <name>[4Fe-4S] cluster</name>
        <dbReference type="ChEBI" id="CHEBI:49883"/>
    </ligand>
</feature>
<keyword evidence="5 9" id="KW-0479">Metal-binding</keyword>
<keyword evidence="4 9" id="KW-0963">Cytoplasm</keyword>
<dbReference type="HAMAP" id="MF_03115">
    <property type="entry name" value="Anamorsin"/>
    <property type="match status" value="1"/>
</dbReference>
<evidence type="ECO:0000256" key="10">
    <source>
        <dbReference type="SAM" id="MobiDB-lite"/>
    </source>
</evidence>
<feature type="short sequence motif" description="Cx2C motif 2" evidence="9">
    <location>
        <begin position="290"/>
        <end position="293"/>
    </location>
</feature>
<keyword evidence="9" id="KW-0001">2Fe-2S</keyword>
<feature type="region of interest" description="Disordered" evidence="10">
    <location>
        <begin position="184"/>
        <end position="204"/>
    </location>
</feature>
<organism evidence="12 13">
    <name type="scientific">Grifola frondosa</name>
    <name type="common">Maitake</name>
    <name type="synonym">Polyporus frondosus</name>
    <dbReference type="NCBI Taxonomy" id="5627"/>
    <lineage>
        <taxon>Eukaryota</taxon>
        <taxon>Fungi</taxon>
        <taxon>Dikarya</taxon>
        <taxon>Basidiomycota</taxon>
        <taxon>Agaricomycotina</taxon>
        <taxon>Agaricomycetes</taxon>
        <taxon>Polyporales</taxon>
        <taxon>Grifolaceae</taxon>
        <taxon>Grifola</taxon>
    </lineage>
</organism>
<feature type="short sequence motif" description="Cx2C motif 1" evidence="9">
    <location>
        <begin position="279"/>
        <end position="282"/>
    </location>
</feature>
<proteinExistence type="inferred from homology"/>
<evidence type="ECO:0000313" key="13">
    <source>
        <dbReference type="Proteomes" id="UP000092993"/>
    </source>
</evidence>
<name>A0A1C7M0R7_GRIFR</name>
<gene>
    <name evidence="12" type="primary">DRE2</name>
    <name evidence="12" type="ORF">A0H81_09917</name>
</gene>
<dbReference type="Proteomes" id="UP000092993">
    <property type="component" value="Unassembled WGS sequence"/>
</dbReference>
<feature type="binding site" evidence="9">
    <location>
        <position position="293"/>
    </location>
    <ligand>
        <name>[4Fe-4S] cluster</name>
        <dbReference type="ChEBI" id="CHEBI:49883"/>
    </ligand>
</feature>
<evidence type="ECO:0000256" key="2">
    <source>
        <dbReference type="ARBA" id="ARBA00008169"/>
    </source>
</evidence>